<accession>A0A9W8TGC8</accession>
<dbReference type="GO" id="GO:0030123">
    <property type="term" value="C:AP-3 adaptor complex"/>
    <property type="evidence" value="ECO:0007669"/>
    <property type="project" value="InterPro"/>
</dbReference>
<evidence type="ECO:0000256" key="1">
    <source>
        <dbReference type="ARBA" id="ARBA00004308"/>
    </source>
</evidence>
<evidence type="ECO:0000259" key="9">
    <source>
        <dbReference type="Pfam" id="PF01602"/>
    </source>
</evidence>
<dbReference type="GO" id="GO:0010008">
    <property type="term" value="C:endosome membrane"/>
    <property type="evidence" value="ECO:0007669"/>
    <property type="project" value="TreeGrafter"/>
</dbReference>
<organism evidence="10 11">
    <name type="scientific">Agrocybe chaxingu</name>
    <dbReference type="NCBI Taxonomy" id="84603"/>
    <lineage>
        <taxon>Eukaryota</taxon>
        <taxon>Fungi</taxon>
        <taxon>Dikarya</taxon>
        <taxon>Basidiomycota</taxon>
        <taxon>Agaricomycotina</taxon>
        <taxon>Agaricomycetes</taxon>
        <taxon>Agaricomycetidae</taxon>
        <taxon>Agaricales</taxon>
        <taxon>Agaricineae</taxon>
        <taxon>Strophariaceae</taxon>
        <taxon>Agrocybe</taxon>
    </lineage>
</organism>
<proteinExistence type="inferred from homology"/>
<comment type="similarity">
    <text evidence="2 7">Belongs to the adaptor complexes large subunit family.</text>
</comment>
<dbReference type="Gene3D" id="1.25.10.10">
    <property type="entry name" value="Leucine-rich Repeat Variant"/>
    <property type="match status" value="1"/>
</dbReference>
<comment type="subcellular location">
    <subcellularLocation>
        <location evidence="1">Endomembrane system</location>
    </subcellularLocation>
    <subcellularLocation>
        <location evidence="7">Golgi apparatus</location>
    </subcellularLocation>
</comment>
<evidence type="ECO:0000256" key="6">
    <source>
        <dbReference type="ARBA" id="ARBA00023136"/>
    </source>
</evidence>
<evidence type="ECO:0000313" key="10">
    <source>
        <dbReference type="EMBL" id="KAJ3518019.1"/>
    </source>
</evidence>
<dbReference type="InterPro" id="IPR016024">
    <property type="entry name" value="ARM-type_fold"/>
</dbReference>
<feature type="compositionally biased region" description="Basic residues" evidence="8">
    <location>
        <begin position="873"/>
        <end position="886"/>
    </location>
</feature>
<keyword evidence="5 7" id="KW-0653">Protein transport</keyword>
<keyword evidence="6" id="KW-0472">Membrane</keyword>
<reference evidence="10" key="1">
    <citation type="submission" date="2022-07" db="EMBL/GenBank/DDBJ databases">
        <title>Genome Sequence of Agrocybe chaxingu.</title>
        <authorList>
            <person name="Buettner E."/>
        </authorList>
    </citation>
    <scope>NUCLEOTIDE SEQUENCE</scope>
    <source>
        <strain evidence="10">MP-N11</strain>
    </source>
</reference>
<name>A0A9W8TGC8_9AGAR</name>
<feature type="compositionally biased region" description="Basic and acidic residues" evidence="8">
    <location>
        <begin position="736"/>
        <end position="752"/>
    </location>
</feature>
<dbReference type="InterPro" id="IPR011989">
    <property type="entry name" value="ARM-like"/>
</dbReference>
<dbReference type="Proteomes" id="UP001148786">
    <property type="component" value="Unassembled WGS sequence"/>
</dbReference>
<dbReference type="OrthoDB" id="10264595at2759"/>
<evidence type="ECO:0000256" key="4">
    <source>
        <dbReference type="ARBA" id="ARBA00022737"/>
    </source>
</evidence>
<dbReference type="PANTHER" id="PTHR22781:SF12">
    <property type="entry name" value="AP-3 COMPLEX SUBUNIT DELTA-1"/>
    <property type="match status" value="1"/>
</dbReference>
<evidence type="ECO:0000256" key="5">
    <source>
        <dbReference type="ARBA" id="ARBA00022927"/>
    </source>
</evidence>
<dbReference type="PIRSF" id="PIRSF037092">
    <property type="entry name" value="AP3_complex_delta"/>
    <property type="match status" value="1"/>
</dbReference>
<keyword evidence="4" id="KW-0677">Repeat</keyword>
<feature type="region of interest" description="Disordered" evidence="8">
    <location>
        <begin position="824"/>
        <end position="892"/>
    </location>
</feature>
<dbReference type="PANTHER" id="PTHR22781">
    <property type="entry name" value="DELTA ADAPTIN-RELATED"/>
    <property type="match status" value="1"/>
</dbReference>
<dbReference type="InterPro" id="IPR002553">
    <property type="entry name" value="Clathrin/coatomer_adapt-like_N"/>
</dbReference>
<dbReference type="EMBL" id="JANKHO010000004">
    <property type="protein sequence ID" value="KAJ3518019.1"/>
    <property type="molecule type" value="Genomic_DNA"/>
</dbReference>
<evidence type="ECO:0000256" key="8">
    <source>
        <dbReference type="SAM" id="MobiDB-lite"/>
    </source>
</evidence>
<keyword evidence="11" id="KW-1185">Reference proteome</keyword>
<dbReference type="GO" id="GO:0006623">
    <property type="term" value="P:protein targeting to vacuole"/>
    <property type="evidence" value="ECO:0007669"/>
    <property type="project" value="TreeGrafter"/>
</dbReference>
<feature type="compositionally biased region" description="Low complexity" evidence="8">
    <location>
        <begin position="838"/>
        <end position="851"/>
    </location>
</feature>
<feature type="domain" description="Clathrin/coatomer adaptor adaptin-like N-terminal" evidence="9">
    <location>
        <begin position="20"/>
        <end position="597"/>
    </location>
</feature>
<dbReference type="AlphaFoldDB" id="A0A9W8TGC8"/>
<comment type="function">
    <text evidence="7">Part of the AP-3 complex, an adaptor-related complex which is not clathrin-associated. The complex is associated with the Golgi region as well as more peripheral structures. It facilitates the budding of vesicles from the Golgi membrane.</text>
</comment>
<sequence length="892" mass="98282">MWERTLQDLVRGLRANKKDEAKFIAKAVDEIRQEIKSDDMQLKAGAVLKLTYLDMLGYNMSWASFHVVEVMSAPKIHLKSIGYLAAAQSFEQDTDVLMLTTNLFKKDLTSTPADIAVSLDGLSHIVTPELARDLSPELVAMLNHSKAHIRKRAILALYKVLVKYPDAIHHARARLEEKLEDSDPSVIAATVNVLCELARKKPQDYLSLAPQLFHLLTSSSNNWMLIKIVKLFGSLSPHEPRLVKKLQQPITDLISTTPAISLLYECVHTCIIGGMLQGPSGNTLAQTCVSKLAAFIEDADQNLKYIALLAMAKIVPSHPYLLADYQDTILSSVNDQDVSIRIRALDLVSAMVNQSNLQSIVQQLLAHLVRDPPSALPSAVESLVQSTATGTGSSLNAPPSPSQSPAYRLTLAQRILSMGSQSTYENVSNFDWYLSVLVDLAHVANVNVGAEIRDQLVDIVGRVRATRPYAVKLMYSLICDDILLRNASEDGSCSEILWAAAWICGEYWQELSEPQNILPYLLQPGTNKLSPDILAMYVQAAVKIFGFWVEELAMRWADDCLPEVKQGVGSILSRLKELTGSQHIEVQERAANALQLFTFISADLHSYRPNTQLISPMPTPGPSSGFETSVPSDEPRFPKSLYLIQPLFSAYELNPVAAKAQASVPVPDALDLDAWVVPPSREVLLAQPEDGGESRDKKTKKTKKGKEKDASSGTKGKKKELTGNGNGALEALTPLESDHEIPDEKKKRKAERLAQLRDDPYYIIDDNPARLVEDIDSIPVVHLDDMPPVPSDTRPPALRATSRVFSSQSFVIEKDGEMPLGAVLPPSHLETQATSLARPSSQSSIRSRPIPLQQYEVPDDSSKLQTPEPIKVVRTKKKTAGKKKRIVPPEAT</sequence>
<dbReference type="InterPro" id="IPR017105">
    <property type="entry name" value="AP3_complex_dsu"/>
</dbReference>
<feature type="region of interest" description="Disordered" evidence="8">
    <location>
        <begin position="683"/>
        <end position="752"/>
    </location>
</feature>
<evidence type="ECO:0000313" key="11">
    <source>
        <dbReference type="Proteomes" id="UP001148786"/>
    </source>
</evidence>
<keyword evidence="3 7" id="KW-0813">Transport</keyword>
<dbReference type="GO" id="GO:0005794">
    <property type="term" value="C:Golgi apparatus"/>
    <property type="evidence" value="ECO:0007669"/>
    <property type="project" value="UniProtKB-SubCell"/>
</dbReference>
<gene>
    <name evidence="10" type="ORF">NLJ89_g141</name>
</gene>
<dbReference type="GO" id="GO:0006896">
    <property type="term" value="P:Golgi to vacuole transport"/>
    <property type="evidence" value="ECO:0007669"/>
    <property type="project" value="TreeGrafter"/>
</dbReference>
<protein>
    <recommendedName>
        <fullName evidence="7">AP-3 complex subunit delta</fullName>
    </recommendedName>
</protein>
<keyword evidence="7" id="KW-0333">Golgi apparatus</keyword>
<comment type="subunit">
    <text evidence="7">Adaptor protein complex 3 (AP-3) is a heterotetramer.</text>
</comment>
<evidence type="ECO:0000256" key="3">
    <source>
        <dbReference type="ARBA" id="ARBA00022448"/>
    </source>
</evidence>
<evidence type="ECO:0000256" key="7">
    <source>
        <dbReference type="PIRNR" id="PIRNR037092"/>
    </source>
</evidence>
<dbReference type="SUPFAM" id="SSF48371">
    <property type="entry name" value="ARM repeat"/>
    <property type="match status" value="1"/>
</dbReference>
<evidence type="ECO:0000256" key="2">
    <source>
        <dbReference type="ARBA" id="ARBA00006613"/>
    </source>
</evidence>
<comment type="caution">
    <text evidence="10">The sequence shown here is derived from an EMBL/GenBank/DDBJ whole genome shotgun (WGS) entry which is preliminary data.</text>
</comment>
<dbReference type="Pfam" id="PF01602">
    <property type="entry name" value="Adaptin_N"/>
    <property type="match status" value="1"/>
</dbReference>